<keyword evidence="2" id="KW-1185">Reference proteome</keyword>
<protein>
    <recommendedName>
        <fullName evidence="3">Phage tail tape measure protein</fullName>
    </recommendedName>
</protein>
<accession>A0ABT7MWM1</accession>
<proteinExistence type="predicted"/>
<comment type="caution">
    <text evidence="1">The sequence shown here is derived from an EMBL/GenBank/DDBJ whole genome shotgun (WGS) entry which is preliminary data.</text>
</comment>
<organism evidence="1 2">
    <name type="scientific">Microbacterium candidum</name>
    <dbReference type="NCBI Taxonomy" id="3041922"/>
    <lineage>
        <taxon>Bacteria</taxon>
        <taxon>Bacillati</taxon>
        <taxon>Actinomycetota</taxon>
        <taxon>Actinomycetes</taxon>
        <taxon>Micrococcales</taxon>
        <taxon>Microbacteriaceae</taxon>
        <taxon>Microbacterium</taxon>
    </lineage>
</organism>
<evidence type="ECO:0008006" key="3">
    <source>
        <dbReference type="Google" id="ProtNLM"/>
    </source>
</evidence>
<evidence type="ECO:0000313" key="2">
    <source>
        <dbReference type="Proteomes" id="UP001235064"/>
    </source>
</evidence>
<dbReference type="EMBL" id="JASXSZ010000001">
    <property type="protein sequence ID" value="MDL9978850.1"/>
    <property type="molecule type" value="Genomic_DNA"/>
</dbReference>
<reference evidence="1 2" key="1">
    <citation type="submission" date="2023-06" db="EMBL/GenBank/DDBJ databases">
        <title>Microbacterium sp. nov., isolated from a waste landfill.</title>
        <authorList>
            <person name="Wen W."/>
        </authorList>
    </citation>
    <scope>NUCLEOTIDE SEQUENCE [LARGE SCALE GENOMIC DNA]</scope>
    <source>
        <strain evidence="1 2">ASV49</strain>
    </source>
</reference>
<gene>
    <name evidence="1" type="ORF">QSV35_05875</name>
</gene>
<dbReference type="RefSeq" id="WP_286287620.1">
    <property type="nucleotide sequence ID" value="NZ_JASXSZ010000001.1"/>
</dbReference>
<dbReference type="Proteomes" id="UP001235064">
    <property type="component" value="Unassembled WGS sequence"/>
</dbReference>
<evidence type="ECO:0000313" key="1">
    <source>
        <dbReference type="EMBL" id="MDL9978850.1"/>
    </source>
</evidence>
<name>A0ABT7MWM1_9MICO</name>
<sequence length="363" mass="37681">MTGLSIDIAMNARAAQAGARDLAKSLDGVADSLDDVAANAGRDGDRVERSFRDMIESARKADRAIDDVGTTGGKSFGRVKDGAKEAQNEIGQNFGETISSFRGDLSDLGQIGQDSLGGLSSSLAGMGPAGAAAGVGLGAIAAGVGVITSAFENAAKATDEAKDSAFQYGLTVEASGKYADAAARINELTGSIEGLKRIQDLETVSGWKQKDVLTALATGDGLPALAKAFNDGANNTMIATNRVLELQGALDGTKQGFALAKDAAKLNERALYDLATSAGKATGEVDDLGNAVITLPGDKKVVIDADTHTAYEDIDALEKRNITVDLRVNTATARNDLERFRGQFSTFTVTPKVGPLKEGYKWQ</sequence>